<dbReference type="EMBL" id="FUYH01000018">
    <property type="protein sequence ID" value="SKA95405.1"/>
    <property type="molecule type" value="Genomic_DNA"/>
</dbReference>
<dbReference type="AlphaFoldDB" id="A0A1T4Y288"/>
<keyword evidence="9" id="KW-0418">Kinase</keyword>
<evidence type="ECO:0000256" key="11">
    <source>
        <dbReference type="ARBA" id="ARBA00022989"/>
    </source>
</evidence>
<evidence type="ECO:0000256" key="2">
    <source>
        <dbReference type="ARBA" id="ARBA00004651"/>
    </source>
</evidence>
<keyword evidence="6" id="KW-0808">Transferase</keyword>
<dbReference type="InterPro" id="IPR004358">
    <property type="entry name" value="Sig_transdc_His_kin-like_C"/>
</dbReference>
<keyword evidence="4" id="KW-1003">Cell membrane</keyword>
<dbReference type="PANTHER" id="PTHR45528">
    <property type="entry name" value="SENSOR HISTIDINE KINASE CPXA"/>
    <property type="match status" value="1"/>
</dbReference>
<feature type="transmembrane region" description="Helical" evidence="14">
    <location>
        <begin position="12"/>
        <end position="33"/>
    </location>
</feature>
<keyword evidence="5" id="KW-0597">Phosphoprotein</keyword>
<dbReference type="CDD" id="cd00075">
    <property type="entry name" value="HATPase"/>
    <property type="match status" value="1"/>
</dbReference>
<dbReference type="SMART" id="SM00304">
    <property type="entry name" value="HAMP"/>
    <property type="match status" value="1"/>
</dbReference>
<evidence type="ECO:0000256" key="8">
    <source>
        <dbReference type="ARBA" id="ARBA00022741"/>
    </source>
</evidence>
<dbReference type="InterPro" id="IPR003594">
    <property type="entry name" value="HATPase_dom"/>
</dbReference>
<dbReference type="SUPFAM" id="SSF47384">
    <property type="entry name" value="Homodimeric domain of signal transducing histidine kinase"/>
    <property type="match status" value="1"/>
</dbReference>
<feature type="transmembrane region" description="Helical" evidence="14">
    <location>
        <begin position="169"/>
        <end position="191"/>
    </location>
</feature>
<dbReference type="RefSeq" id="WP_078697183.1">
    <property type="nucleotide sequence ID" value="NZ_FUYH01000018.1"/>
</dbReference>
<reference evidence="18" key="1">
    <citation type="submission" date="2017-02" db="EMBL/GenBank/DDBJ databases">
        <authorList>
            <person name="Varghese N."/>
            <person name="Submissions S."/>
        </authorList>
    </citation>
    <scope>NUCLEOTIDE SEQUENCE [LARGE SCALE GENOMIC DNA]</scope>
    <source>
        <strain evidence="18">USBA 833</strain>
    </source>
</reference>
<dbReference type="SMART" id="SM00387">
    <property type="entry name" value="HATPase_c"/>
    <property type="match status" value="1"/>
</dbReference>
<sequence>MKKSLFTKLITTYFIILVISYSLVAVFLSYWFYSYYKDQKTKELIREGVNLNSIVSNYVHGKADASKLKYELSVIDRLLNARIWLIDNYGYIYGYSGDETDKITGKQITSTEIDEVRKRNIIVKTGSFKGMFSTPMLTVGMPIIIDGQVRSVVFLHSPLNEITNALKRVFFVIWMAAFFAILISAFIIYYFSDRILIKPLGRINETAKLISKGEFDRRVDLTSDDEIGDLAKSFNYMADSLENLEKMRRSFIANISHELRSPMTSINGFLSGIIDGTIPQEKTSYYLKIVYDEIKRLIRLINDLLDLARLESGEFSLSIGTFDINELIRQRIIKFEDKINKKKINVEVVLTGNKLKVKGDRDRIDQVITNLVDNAIKFVPEEGLIEIKTEIKEDRLLVSVFNNGPSIPKDEIAYIWDRFHKVDKARSKGGGTGLGLSIARQIINQHKQTIWVESGDKGTKFTFTLSLS</sequence>
<dbReference type="InterPro" id="IPR003661">
    <property type="entry name" value="HisK_dim/P_dom"/>
</dbReference>
<dbReference type="Pfam" id="PF02518">
    <property type="entry name" value="HATPase_c"/>
    <property type="match status" value="1"/>
</dbReference>
<keyword evidence="13 14" id="KW-0472">Membrane</keyword>
<keyword evidence="10" id="KW-0067">ATP-binding</keyword>
<dbReference type="GO" id="GO:0000155">
    <property type="term" value="F:phosphorelay sensor kinase activity"/>
    <property type="evidence" value="ECO:0007669"/>
    <property type="project" value="InterPro"/>
</dbReference>
<dbReference type="InterPro" id="IPR050398">
    <property type="entry name" value="HssS/ArlS-like"/>
</dbReference>
<dbReference type="SUPFAM" id="SSF158472">
    <property type="entry name" value="HAMP domain-like"/>
    <property type="match status" value="1"/>
</dbReference>
<evidence type="ECO:0000256" key="13">
    <source>
        <dbReference type="ARBA" id="ARBA00023136"/>
    </source>
</evidence>
<dbReference type="InterPro" id="IPR003660">
    <property type="entry name" value="HAMP_dom"/>
</dbReference>
<name>A0A1T4Y288_9CLOT</name>
<keyword evidence="18" id="KW-1185">Reference proteome</keyword>
<dbReference type="FunFam" id="3.30.565.10:FF:000006">
    <property type="entry name" value="Sensor histidine kinase WalK"/>
    <property type="match status" value="1"/>
</dbReference>
<evidence type="ECO:0000256" key="14">
    <source>
        <dbReference type="SAM" id="Phobius"/>
    </source>
</evidence>
<protein>
    <recommendedName>
        <fullName evidence="3">histidine kinase</fullName>
        <ecNumber evidence="3">2.7.13.3</ecNumber>
    </recommendedName>
</protein>
<keyword evidence="11 14" id="KW-1133">Transmembrane helix</keyword>
<dbReference type="Gene3D" id="1.10.287.130">
    <property type="match status" value="1"/>
</dbReference>
<feature type="domain" description="HAMP" evidence="16">
    <location>
        <begin position="194"/>
        <end position="246"/>
    </location>
</feature>
<evidence type="ECO:0000256" key="1">
    <source>
        <dbReference type="ARBA" id="ARBA00000085"/>
    </source>
</evidence>
<evidence type="ECO:0000313" key="18">
    <source>
        <dbReference type="Proteomes" id="UP000190105"/>
    </source>
</evidence>
<evidence type="ECO:0000256" key="9">
    <source>
        <dbReference type="ARBA" id="ARBA00022777"/>
    </source>
</evidence>
<evidence type="ECO:0000313" key="17">
    <source>
        <dbReference type="EMBL" id="SKA95405.1"/>
    </source>
</evidence>
<dbReference type="Proteomes" id="UP000190105">
    <property type="component" value="Unassembled WGS sequence"/>
</dbReference>
<evidence type="ECO:0000256" key="3">
    <source>
        <dbReference type="ARBA" id="ARBA00012438"/>
    </source>
</evidence>
<dbReference type="Pfam" id="PF00512">
    <property type="entry name" value="HisKA"/>
    <property type="match status" value="1"/>
</dbReference>
<dbReference type="InterPro" id="IPR005467">
    <property type="entry name" value="His_kinase_dom"/>
</dbReference>
<evidence type="ECO:0000256" key="6">
    <source>
        <dbReference type="ARBA" id="ARBA00022679"/>
    </source>
</evidence>
<evidence type="ECO:0000256" key="12">
    <source>
        <dbReference type="ARBA" id="ARBA00023012"/>
    </source>
</evidence>
<evidence type="ECO:0000259" key="16">
    <source>
        <dbReference type="PROSITE" id="PS50885"/>
    </source>
</evidence>
<evidence type="ECO:0000259" key="15">
    <source>
        <dbReference type="PROSITE" id="PS50109"/>
    </source>
</evidence>
<dbReference type="Gene3D" id="3.30.565.10">
    <property type="entry name" value="Histidine kinase-like ATPase, C-terminal domain"/>
    <property type="match status" value="1"/>
</dbReference>
<keyword evidence="12" id="KW-0902">Two-component regulatory system</keyword>
<evidence type="ECO:0000256" key="4">
    <source>
        <dbReference type="ARBA" id="ARBA00022475"/>
    </source>
</evidence>
<keyword evidence="7 14" id="KW-0812">Transmembrane</keyword>
<evidence type="ECO:0000256" key="5">
    <source>
        <dbReference type="ARBA" id="ARBA00022553"/>
    </source>
</evidence>
<dbReference type="FunFam" id="1.10.287.130:FF:000001">
    <property type="entry name" value="Two-component sensor histidine kinase"/>
    <property type="match status" value="1"/>
</dbReference>
<feature type="domain" description="Histidine kinase" evidence="15">
    <location>
        <begin position="254"/>
        <end position="468"/>
    </location>
</feature>
<accession>A0A1T4Y288</accession>
<dbReference type="CDD" id="cd06225">
    <property type="entry name" value="HAMP"/>
    <property type="match status" value="1"/>
</dbReference>
<dbReference type="Pfam" id="PF00672">
    <property type="entry name" value="HAMP"/>
    <property type="match status" value="1"/>
</dbReference>
<dbReference type="SMART" id="SM00388">
    <property type="entry name" value="HisKA"/>
    <property type="match status" value="1"/>
</dbReference>
<dbReference type="STRING" id="1147123.SAMN05443428_11825"/>
<evidence type="ECO:0000256" key="7">
    <source>
        <dbReference type="ARBA" id="ARBA00022692"/>
    </source>
</evidence>
<dbReference type="InterPro" id="IPR036097">
    <property type="entry name" value="HisK_dim/P_sf"/>
</dbReference>
<dbReference type="PRINTS" id="PR00344">
    <property type="entry name" value="BCTRLSENSOR"/>
</dbReference>
<keyword evidence="8" id="KW-0547">Nucleotide-binding</keyword>
<dbReference type="SUPFAM" id="SSF55874">
    <property type="entry name" value="ATPase domain of HSP90 chaperone/DNA topoisomerase II/histidine kinase"/>
    <property type="match status" value="1"/>
</dbReference>
<dbReference type="PROSITE" id="PS50109">
    <property type="entry name" value="HIS_KIN"/>
    <property type="match status" value="1"/>
</dbReference>
<dbReference type="Gene3D" id="6.10.340.10">
    <property type="match status" value="1"/>
</dbReference>
<comment type="subcellular location">
    <subcellularLocation>
        <location evidence="2">Cell membrane</location>
        <topology evidence="2">Multi-pass membrane protein</topology>
    </subcellularLocation>
</comment>
<dbReference type="PROSITE" id="PS50885">
    <property type="entry name" value="HAMP"/>
    <property type="match status" value="1"/>
</dbReference>
<gene>
    <name evidence="17" type="ORF">SAMN05443428_11825</name>
</gene>
<dbReference type="OrthoDB" id="9813151at2"/>
<proteinExistence type="predicted"/>
<dbReference type="GO" id="GO:0005524">
    <property type="term" value="F:ATP binding"/>
    <property type="evidence" value="ECO:0007669"/>
    <property type="project" value="UniProtKB-KW"/>
</dbReference>
<organism evidence="17 18">
    <name type="scientific">Caloramator quimbayensis</name>
    <dbReference type="NCBI Taxonomy" id="1147123"/>
    <lineage>
        <taxon>Bacteria</taxon>
        <taxon>Bacillati</taxon>
        <taxon>Bacillota</taxon>
        <taxon>Clostridia</taxon>
        <taxon>Eubacteriales</taxon>
        <taxon>Clostridiaceae</taxon>
        <taxon>Caloramator</taxon>
    </lineage>
</organism>
<dbReference type="GO" id="GO:0005886">
    <property type="term" value="C:plasma membrane"/>
    <property type="evidence" value="ECO:0007669"/>
    <property type="project" value="UniProtKB-SubCell"/>
</dbReference>
<evidence type="ECO:0000256" key="10">
    <source>
        <dbReference type="ARBA" id="ARBA00022840"/>
    </source>
</evidence>
<comment type="catalytic activity">
    <reaction evidence="1">
        <text>ATP + protein L-histidine = ADP + protein N-phospho-L-histidine.</text>
        <dbReference type="EC" id="2.7.13.3"/>
    </reaction>
</comment>
<dbReference type="CDD" id="cd00082">
    <property type="entry name" value="HisKA"/>
    <property type="match status" value="1"/>
</dbReference>
<dbReference type="EC" id="2.7.13.3" evidence="3"/>
<dbReference type="PANTHER" id="PTHR45528:SF1">
    <property type="entry name" value="SENSOR HISTIDINE KINASE CPXA"/>
    <property type="match status" value="1"/>
</dbReference>
<dbReference type="InterPro" id="IPR036890">
    <property type="entry name" value="HATPase_C_sf"/>
</dbReference>